<name>A0A368LHP5_9VIBR</name>
<keyword evidence="2" id="KW-1185">Reference proteome</keyword>
<dbReference type="AlphaFoldDB" id="A0A368LHP5"/>
<accession>A0A368LHP5</accession>
<protein>
    <submittedName>
        <fullName evidence="1">Uncharacterized protein</fullName>
    </submittedName>
</protein>
<proteinExistence type="predicted"/>
<dbReference type="GeneID" id="303189654"/>
<evidence type="ECO:0000313" key="1">
    <source>
        <dbReference type="EMBL" id="RCS70191.1"/>
    </source>
</evidence>
<dbReference type="Proteomes" id="UP000252479">
    <property type="component" value="Unassembled WGS sequence"/>
</dbReference>
<comment type="caution">
    <text evidence="1">The sequence shown here is derived from an EMBL/GenBank/DDBJ whole genome shotgun (WGS) entry which is preliminary data.</text>
</comment>
<gene>
    <name evidence="1" type="ORF">CIK83_12055</name>
</gene>
<evidence type="ECO:0000313" key="2">
    <source>
        <dbReference type="Proteomes" id="UP000252479"/>
    </source>
</evidence>
<sequence>MKYLINVLASISVVLNTITGGSYRNTFSARVGYCSVNGDPWAIRTEKWIDRILGDGHCFSEHMNEKCGFSENGGG</sequence>
<reference evidence="1 2" key="1">
    <citation type="journal article" date="2017" name="Elife">
        <title>Extensive horizontal gene transfer in cheese-associated bacteria.</title>
        <authorList>
            <person name="Bonham K.S."/>
            <person name="Wolfe B.E."/>
            <person name="Dutton R.J."/>
        </authorList>
    </citation>
    <scope>NUCLEOTIDE SEQUENCE [LARGE SCALE GENOMIC DNA]</scope>
    <source>
        <strain evidence="1 2">JB196</strain>
    </source>
</reference>
<dbReference type="EMBL" id="QPGL01000002">
    <property type="protein sequence ID" value="RCS70191.1"/>
    <property type="molecule type" value="Genomic_DNA"/>
</dbReference>
<organism evidence="1 2">
    <name type="scientific">Vibrio casei</name>
    <dbReference type="NCBI Taxonomy" id="673372"/>
    <lineage>
        <taxon>Bacteria</taxon>
        <taxon>Pseudomonadati</taxon>
        <taxon>Pseudomonadota</taxon>
        <taxon>Gammaproteobacteria</taxon>
        <taxon>Vibrionales</taxon>
        <taxon>Vibrionaceae</taxon>
        <taxon>Vibrio</taxon>
    </lineage>
</organism>
<dbReference type="RefSeq" id="WP_086959737.1">
    <property type="nucleotide sequence ID" value="NZ_FUKS01000013.1"/>
</dbReference>